<sequence length="450" mass="47737">MNHSIIRHGKRPASTLFRSAVKATAARPSIRRGGLTVGVPFVAALNHKLGTSQQIYTTGGAIRSFATVVSSTVQQKPTTATMRALRYHGVKDLRVDNDIPVPACGEHQIKIKPAFCGICGTDLHEYSSPTFIPAKDHPHPVTGESMPVTIGHEFSGEVVEIGSKAKNPKGLKVGDKVAVQPTVACFHCGPCNEGYINCCDSAGFVGLSGGGGGMSDYVSVDEQFVFPLPEHIGLDVGALVEPLAVAWHGVNQYPVKEGTSAIVMGAGPIGLGVIQCLKARGASTIIVVEIAKERQNFAKEFGATHLIDPRHEDVVKKAKELTDGQGPHLALDAAGVPASLKTATLAVRARGTVVNLAIWEKEVPFQPNNLVFGEKKYVGGKSKCSCLHSHCGLLLLSCYAARSSRTSRALPPAYPVTTILPCQKISARTGNRTCGLATEQKRNARTTTRT</sequence>
<keyword evidence="4 8" id="KW-0479">Metal-binding</keyword>
<proteinExistence type="inferred from homology"/>
<dbReference type="Pfam" id="PF00107">
    <property type="entry name" value="ADH_zinc_N"/>
    <property type="match status" value="1"/>
</dbReference>
<comment type="similarity">
    <text evidence="3 8">Belongs to the zinc-containing alcohol dehydrogenase family.</text>
</comment>
<dbReference type="GO" id="GO:0005737">
    <property type="term" value="C:cytoplasm"/>
    <property type="evidence" value="ECO:0007669"/>
    <property type="project" value="TreeGrafter"/>
</dbReference>
<organism evidence="10 11">
    <name type="scientific">Exophiala dermatitidis</name>
    <name type="common">Black yeast-like fungus</name>
    <name type="synonym">Wangiella dermatitidis</name>
    <dbReference type="NCBI Taxonomy" id="5970"/>
    <lineage>
        <taxon>Eukaryota</taxon>
        <taxon>Fungi</taxon>
        <taxon>Dikarya</taxon>
        <taxon>Ascomycota</taxon>
        <taxon>Pezizomycotina</taxon>
        <taxon>Eurotiomycetes</taxon>
        <taxon>Chaetothyriomycetidae</taxon>
        <taxon>Chaetothyriales</taxon>
        <taxon>Herpotrichiellaceae</taxon>
        <taxon>Exophiala</taxon>
    </lineage>
</organism>
<evidence type="ECO:0000256" key="6">
    <source>
        <dbReference type="ARBA" id="ARBA00023002"/>
    </source>
</evidence>
<dbReference type="PANTHER" id="PTHR43161">
    <property type="entry name" value="SORBITOL DEHYDROGENASE"/>
    <property type="match status" value="1"/>
</dbReference>
<dbReference type="PANTHER" id="PTHR43161:SF23">
    <property type="entry name" value="(R,R)-BUTANEDIOL DEHYDROGENASE-RELATED"/>
    <property type="match status" value="1"/>
</dbReference>
<dbReference type="InterPro" id="IPR036291">
    <property type="entry name" value="NAD(P)-bd_dom_sf"/>
</dbReference>
<keyword evidence="5 8" id="KW-0862">Zinc</keyword>
<dbReference type="SMART" id="SM00829">
    <property type="entry name" value="PKS_ER"/>
    <property type="match status" value="1"/>
</dbReference>
<dbReference type="InterPro" id="IPR002328">
    <property type="entry name" value="ADH_Zn_CS"/>
</dbReference>
<dbReference type="GO" id="GO:0034079">
    <property type="term" value="P:butanediol biosynthetic process"/>
    <property type="evidence" value="ECO:0007669"/>
    <property type="project" value="TreeGrafter"/>
</dbReference>
<dbReference type="PROSITE" id="PS00059">
    <property type="entry name" value="ADH_ZINC"/>
    <property type="match status" value="1"/>
</dbReference>
<comment type="cofactor">
    <cofactor evidence="1 8">
        <name>Zn(2+)</name>
        <dbReference type="ChEBI" id="CHEBI:29105"/>
    </cofactor>
</comment>
<dbReference type="EMBL" id="JAJGCB010000006">
    <property type="protein sequence ID" value="KAJ8992095.1"/>
    <property type="molecule type" value="Genomic_DNA"/>
</dbReference>
<dbReference type="InterPro" id="IPR013149">
    <property type="entry name" value="ADH-like_C"/>
</dbReference>
<dbReference type="Gene3D" id="3.40.50.720">
    <property type="entry name" value="NAD(P)-binding Rossmann-like Domain"/>
    <property type="match status" value="1"/>
</dbReference>
<dbReference type="GO" id="GO:0000721">
    <property type="term" value="F:(R,R)-butanediol dehydrogenase activity"/>
    <property type="evidence" value="ECO:0007669"/>
    <property type="project" value="TreeGrafter"/>
</dbReference>
<keyword evidence="6" id="KW-0560">Oxidoreductase</keyword>
<evidence type="ECO:0000259" key="9">
    <source>
        <dbReference type="SMART" id="SM00829"/>
    </source>
</evidence>
<dbReference type="AlphaFoldDB" id="A0AAN6EY52"/>
<evidence type="ECO:0000256" key="3">
    <source>
        <dbReference type="ARBA" id="ARBA00008072"/>
    </source>
</evidence>
<dbReference type="SUPFAM" id="SSF50129">
    <property type="entry name" value="GroES-like"/>
    <property type="match status" value="1"/>
</dbReference>
<accession>A0AAN6EY52</accession>
<dbReference type="InterPro" id="IPR020843">
    <property type="entry name" value="ER"/>
</dbReference>
<evidence type="ECO:0000256" key="8">
    <source>
        <dbReference type="RuleBase" id="RU361277"/>
    </source>
</evidence>
<feature type="domain" description="Enoyl reductase (ER)" evidence="9">
    <location>
        <begin position="89"/>
        <end position="420"/>
    </location>
</feature>
<comment type="caution">
    <text evidence="10">The sequence shown here is derived from an EMBL/GenBank/DDBJ whole genome shotgun (WGS) entry which is preliminary data.</text>
</comment>
<dbReference type="GO" id="GO:0008270">
    <property type="term" value="F:zinc ion binding"/>
    <property type="evidence" value="ECO:0007669"/>
    <property type="project" value="InterPro"/>
</dbReference>
<dbReference type="Pfam" id="PF08240">
    <property type="entry name" value="ADH_N"/>
    <property type="match status" value="1"/>
</dbReference>
<comment type="pathway">
    <text evidence="2">Carbohydrate degradation.</text>
</comment>
<dbReference type="Gene3D" id="3.90.180.10">
    <property type="entry name" value="Medium-chain alcohol dehydrogenases, catalytic domain"/>
    <property type="match status" value="1"/>
</dbReference>
<gene>
    <name evidence="10" type="ORF">HRR80_003991</name>
</gene>
<name>A0AAN6EY52_EXODE</name>
<dbReference type="InterPro" id="IPR013154">
    <property type="entry name" value="ADH-like_N"/>
</dbReference>
<evidence type="ECO:0000256" key="7">
    <source>
        <dbReference type="ARBA" id="ARBA00023027"/>
    </source>
</evidence>
<evidence type="ECO:0000256" key="5">
    <source>
        <dbReference type="ARBA" id="ARBA00022833"/>
    </source>
</evidence>
<protein>
    <recommendedName>
        <fullName evidence="9">Enoyl reductase (ER) domain-containing protein</fullName>
    </recommendedName>
</protein>
<keyword evidence="7" id="KW-0520">NAD</keyword>
<evidence type="ECO:0000256" key="4">
    <source>
        <dbReference type="ARBA" id="ARBA00022723"/>
    </source>
</evidence>
<dbReference type="InterPro" id="IPR011032">
    <property type="entry name" value="GroES-like_sf"/>
</dbReference>
<dbReference type="Proteomes" id="UP001161757">
    <property type="component" value="Unassembled WGS sequence"/>
</dbReference>
<evidence type="ECO:0000256" key="1">
    <source>
        <dbReference type="ARBA" id="ARBA00001947"/>
    </source>
</evidence>
<reference evidence="10" key="1">
    <citation type="submission" date="2023-01" db="EMBL/GenBank/DDBJ databases">
        <title>Exophiala dermititidis isolated from Cystic Fibrosis Patient.</title>
        <authorList>
            <person name="Kurbessoian T."/>
            <person name="Crocker A."/>
            <person name="Murante D."/>
            <person name="Hogan D.A."/>
            <person name="Stajich J.E."/>
        </authorList>
    </citation>
    <scope>NUCLEOTIDE SEQUENCE</scope>
    <source>
        <strain evidence="10">Ex8</strain>
    </source>
</reference>
<evidence type="ECO:0000313" key="10">
    <source>
        <dbReference type="EMBL" id="KAJ8992095.1"/>
    </source>
</evidence>
<evidence type="ECO:0000256" key="2">
    <source>
        <dbReference type="ARBA" id="ARBA00004921"/>
    </source>
</evidence>
<dbReference type="FunFam" id="3.40.50.720:FF:000068">
    <property type="entry name" value="Sorbitol dehydrogenase"/>
    <property type="match status" value="1"/>
</dbReference>
<dbReference type="CDD" id="cd08233">
    <property type="entry name" value="butanediol_DH_like"/>
    <property type="match status" value="1"/>
</dbReference>
<evidence type="ECO:0000313" key="11">
    <source>
        <dbReference type="Proteomes" id="UP001161757"/>
    </source>
</evidence>
<dbReference type="SUPFAM" id="SSF51735">
    <property type="entry name" value="NAD(P)-binding Rossmann-fold domains"/>
    <property type="match status" value="1"/>
</dbReference>